<name>A0A9D5BB51_PEA</name>
<feature type="domain" description="Malectin-like" evidence="12">
    <location>
        <begin position="142"/>
        <end position="360"/>
    </location>
</feature>
<feature type="transmembrane region" description="Helical" evidence="11">
    <location>
        <begin position="397"/>
        <end position="420"/>
    </location>
</feature>
<evidence type="ECO:0000256" key="10">
    <source>
        <dbReference type="ARBA" id="ARBA00023180"/>
    </source>
</evidence>
<evidence type="ECO:0000256" key="9">
    <source>
        <dbReference type="ARBA" id="ARBA00023136"/>
    </source>
</evidence>
<dbReference type="Proteomes" id="UP001058974">
    <property type="component" value="Chromosome 2"/>
</dbReference>
<comment type="caution">
    <text evidence="13">The sequence shown here is derived from an EMBL/GenBank/DDBJ whole genome shotgun (WGS) entry which is preliminary data.</text>
</comment>
<proteinExistence type="predicted"/>
<accession>A0A9D5BB51</accession>
<keyword evidence="3" id="KW-0808">Transferase</keyword>
<keyword evidence="5" id="KW-0732">Signal</keyword>
<evidence type="ECO:0000256" key="8">
    <source>
        <dbReference type="ARBA" id="ARBA00022989"/>
    </source>
</evidence>
<keyword evidence="14" id="KW-1185">Reference proteome</keyword>
<dbReference type="InterPro" id="IPR024788">
    <property type="entry name" value="Malectin-like_Carb-bd_dom"/>
</dbReference>
<dbReference type="GO" id="GO:0004674">
    <property type="term" value="F:protein serine/threonine kinase activity"/>
    <property type="evidence" value="ECO:0007669"/>
    <property type="project" value="UniProtKB-KW"/>
</dbReference>
<reference evidence="13 14" key="1">
    <citation type="journal article" date="2022" name="Nat. Genet.">
        <title>Improved pea reference genome and pan-genome highlight genomic features and evolutionary characteristics.</title>
        <authorList>
            <person name="Yang T."/>
            <person name="Liu R."/>
            <person name="Luo Y."/>
            <person name="Hu S."/>
            <person name="Wang D."/>
            <person name="Wang C."/>
            <person name="Pandey M.K."/>
            <person name="Ge S."/>
            <person name="Xu Q."/>
            <person name="Li N."/>
            <person name="Li G."/>
            <person name="Huang Y."/>
            <person name="Saxena R.K."/>
            <person name="Ji Y."/>
            <person name="Li M."/>
            <person name="Yan X."/>
            <person name="He Y."/>
            <person name="Liu Y."/>
            <person name="Wang X."/>
            <person name="Xiang C."/>
            <person name="Varshney R.K."/>
            <person name="Ding H."/>
            <person name="Gao S."/>
            <person name="Zong X."/>
        </authorList>
    </citation>
    <scope>NUCLEOTIDE SEQUENCE [LARGE SCALE GENOMIC DNA]</scope>
    <source>
        <strain evidence="13 14">cv. Zhongwan 6</strain>
    </source>
</reference>
<keyword evidence="10" id="KW-0325">Glycoprotein</keyword>
<dbReference type="EMBL" id="JAMSHJ010000002">
    <property type="protein sequence ID" value="KAI5436446.1"/>
    <property type="molecule type" value="Genomic_DNA"/>
</dbReference>
<evidence type="ECO:0000256" key="3">
    <source>
        <dbReference type="ARBA" id="ARBA00022679"/>
    </source>
</evidence>
<dbReference type="AlphaFoldDB" id="A0A9D5BB51"/>
<keyword evidence="8 11" id="KW-1133">Transmembrane helix</keyword>
<gene>
    <name evidence="13" type="ORF">KIW84_022799</name>
</gene>
<dbReference type="FunFam" id="2.60.120.430:FF:000007">
    <property type="entry name" value="FERONIA receptor-like kinase"/>
    <property type="match status" value="1"/>
</dbReference>
<evidence type="ECO:0000256" key="11">
    <source>
        <dbReference type="SAM" id="Phobius"/>
    </source>
</evidence>
<dbReference type="PANTHER" id="PTHR34590:SF5">
    <property type="entry name" value="OS04G0586500 PROTEIN"/>
    <property type="match status" value="1"/>
</dbReference>
<dbReference type="GO" id="GO:0016020">
    <property type="term" value="C:membrane"/>
    <property type="evidence" value="ECO:0007669"/>
    <property type="project" value="UniProtKB-SubCell"/>
</dbReference>
<keyword evidence="7" id="KW-0067">ATP-binding</keyword>
<dbReference type="Gramene" id="Psat02G0279900-T1">
    <property type="protein sequence ID" value="KAI5436446.1"/>
    <property type="gene ID" value="KIW84_022799"/>
</dbReference>
<evidence type="ECO:0000313" key="14">
    <source>
        <dbReference type="Proteomes" id="UP001058974"/>
    </source>
</evidence>
<protein>
    <recommendedName>
        <fullName evidence="12">Malectin-like domain-containing protein</fullName>
    </recommendedName>
</protein>
<evidence type="ECO:0000256" key="5">
    <source>
        <dbReference type="ARBA" id="ARBA00022729"/>
    </source>
</evidence>
<keyword evidence="2" id="KW-0418">Kinase</keyword>
<organism evidence="13 14">
    <name type="scientific">Pisum sativum</name>
    <name type="common">Garden pea</name>
    <name type="synonym">Lathyrus oleraceus</name>
    <dbReference type="NCBI Taxonomy" id="3888"/>
    <lineage>
        <taxon>Eukaryota</taxon>
        <taxon>Viridiplantae</taxon>
        <taxon>Streptophyta</taxon>
        <taxon>Embryophyta</taxon>
        <taxon>Tracheophyta</taxon>
        <taxon>Spermatophyta</taxon>
        <taxon>Magnoliopsida</taxon>
        <taxon>eudicotyledons</taxon>
        <taxon>Gunneridae</taxon>
        <taxon>Pentapetalae</taxon>
        <taxon>rosids</taxon>
        <taxon>fabids</taxon>
        <taxon>Fabales</taxon>
        <taxon>Fabaceae</taxon>
        <taxon>Papilionoideae</taxon>
        <taxon>50 kb inversion clade</taxon>
        <taxon>NPAAA clade</taxon>
        <taxon>Hologalegina</taxon>
        <taxon>IRL clade</taxon>
        <taxon>Fabeae</taxon>
        <taxon>Lathyrus</taxon>
    </lineage>
</organism>
<dbReference type="GO" id="GO:0004714">
    <property type="term" value="F:transmembrane receptor protein tyrosine kinase activity"/>
    <property type="evidence" value="ECO:0007669"/>
    <property type="project" value="InterPro"/>
</dbReference>
<dbReference type="InterPro" id="IPR045272">
    <property type="entry name" value="ANXUR1/2-like"/>
</dbReference>
<dbReference type="Pfam" id="PF12819">
    <property type="entry name" value="Malectin_like"/>
    <property type="match status" value="1"/>
</dbReference>
<evidence type="ECO:0000256" key="2">
    <source>
        <dbReference type="ARBA" id="ARBA00022527"/>
    </source>
</evidence>
<keyword evidence="9 11" id="KW-0472">Membrane</keyword>
<comment type="subcellular location">
    <subcellularLocation>
        <location evidence="1">Membrane</location>
        <topology evidence="1">Single-pass type I membrane protein</topology>
    </subcellularLocation>
</comment>
<keyword evidence="2" id="KW-0723">Serine/threonine-protein kinase</keyword>
<evidence type="ECO:0000256" key="6">
    <source>
        <dbReference type="ARBA" id="ARBA00022741"/>
    </source>
</evidence>
<keyword evidence="4 11" id="KW-0812">Transmembrane</keyword>
<dbReference type="PANTHER" id="PTHR34590">
    <property type="entry name" value="OS03G0124300 PROTEIN-RELATED"/>
    <property type="match status" value="1"/>
</dbReference>
<evidence type="ECO:0000256" key="7">
    <source>
        <dbReference type="ARBA" id="ARBA00022840"/>
    </source>
</evidence>
<evidence type="ECO:0000259" key="12">
    <source>
        <dbReference type="Pfam" id="PF12819"/>
    </source>
</evidence>
<dbReference type="GO" id="GO:0005524">
    <property type="term" value="F:ATP binding"/>
    <property type="evidence" value="ECO:0007669"/>
    <property type="project" value="UniProtKB-KW"/>
</dbReference>
<dbReference type="Gene3D" id="2.60.120.430">
    <property type="entry name" value="Galactose-binding lectin"/>
    <property type="match status" value="1"/>
</dbReference>
<evidence type="ECO:0000256" key="1">
    <source>
        <dbReference type="ARBA" id="ARBA00004479"/>
    </source>
</evidence>
<keyword evidence="6" id="KW-0547">Nucleotide-binding</keyword>
<sequence>MIVAAANSHNPTLVGALTRLQRINLQLRRQRFVIYCREIDGIAGVTTRTGLAVPENHCCYSFCMFGNETGLGMQLVELVFFSPSDSYFSVATNRIILLTNFSAYITCEALSLAYIDREYSLAPLNSDTLTLTFKPFDKQKGVFAFVNGIQLIPIPELFDSAALVGYVEQKVEVKSMRLQTMFRLNVGGQYVSPAQDSGLSRMWYDDTPYLYGASTGVTNKATKDVQINYQTMPQYIAPETVYSTSRSMGNDKNANIEYKLTWIFQVDPNSMYLVRLHFYEYYYSKVNEIVFNILINNQTAEPQVDVIGWTGGKGVPTYKDYVIHVQDSDVDEKLWLALQPTPETKPEFYDAILNEVEIFKLNDTDLSGPNPQPSDMLLEDQAEERGFQTHEGYNRKVVIGGAAGGAAGFAFMAAICITVFNKKKRVLGSSTNTSWLPIYENSHINASKSMSGKSIASANLAAMAQAGEEIPNSTSIGLYEYGVPNLTGFGLDGEEIPNSTGFGIYGYGVPNSKGYGLAREEMPHSTGFGLYGYDVSNSTRFWLEGEEMKNSTGLGLYGYGVPNLIGFGLVGEDMPNSTGFGL</sequence>
<evidence type="ECO:0000256" key="4">
    <source>
        <dbReference type="ARBA" id="ARBA00022692"/>
    </source>
</evidence>
<evidence type="ECO:0000313" key="13">
    <source>
        <dbReference type="EMBL" id="KAI5436446.1"/>
    </source>
</evidence>